<dbReference type="RefSeq" id="WP_255227550.1">
    <property type="nucleotide sequence ID" value="NZ_JAJEKE010000008.1"/>
</dbReference>
<proteinExistence type="inferred from homology"/>
<dbReference type="Pfam" id="PF02872">
    <property type="entry name" value="5_nucleotid_C"/>
    <property type="match status" value="1"/>
</dbReference>
<organism evidence="5 6">
    <name type="scientific">Lutispora saccharofermentans</name>
    <dbReference type="NCBI Taxonomy" id="3024236"/>
    <lineage>
        <taxon>Bacteria</taxon>
        <taxon>Bacillati</taxon>
        <taxon>Bacillota</taxon>
        <taxon>Clostridia</taxon>
        <taxon>Lutisporales</taxon>
        <taxon>Lutisporaceae</taxon>
        <taxon>Lutispora</taxon>
    </lineage>
</organism>
<feature type="domain" description="Calcineurin-like phosphoesterase" evidence="3">
    <location>
        <begin position="3"/>
        <end position="195"/>
    </location>
</feature>
<keyword evidence="2" id="KW-0378">Hydrolase</keyword>
<dbReference type="InterPro" id="IPR029052">
    <property type="entry name" value="Metallo-depent_PP-like"/>
</dbReference>
<dbReference type="SUPFAM" id="SSF56300">
    <property type="entry name" value="Metallo-dependent phosphatases"/>
    <property type="match status" value="1"/>
</dbReference>
<dbReference type="InterPro" id="IPR008334">
    <property type="entry name" value="5'-Nucleotdase_C"/>
</dbReference>
<evidence type="ECO:0000259" key="4">
    <source>
        <dbReference type="Pfam" id="PF02872"/>
    </source>
</evidence>
<evidence type="ECO:0000313" key="6">
    <source>
        <dbReference type="Proteomes" id="UP001651880"/>
    </source>
</evidence>
<evidence type="ECO:0000313" key="5">
    <source>
        <dbReference type="EMBL" id="MCQ1530034.1"/>
    </source>
</evidence>
<accession>A0ABT1NG38</accession>
<dbReference type="Gene3D" id="3.60.21.10">
    <property type="match status" value="1"/>
</dbReference>
<protein>
    <submittedName>
        <fullName evidence="5">Bifunctional metallophosphatase/5'-nucleotidase</fullName>
    </submittedName>
</protein>
<dbReference type="Gene3D" id="3.90.780.10">
    <property type="entry name" value="5'-Nucleotidase, C-terminal domain"/>
    <property type="match status" value="1"/>
</dbReference>
<comment type="caution">
    <text evidence="5">The sequence shown here is derived from an EMBL/GenBank/DDBJ whole genome shotgun (WGS) entry which is preliminary data.</text>
</comment>
<dbReference type="PRINTS" id="PR01607">
    <property type="entry name" value="APYRASEFAMLY"/>
</dbReference>
<sequence length="458" mass="51423">MNIRILHTNDIHSRFEGFGKITSKIRGLKNENTLILDAGDFNDFMRMELQGTGGRAGCSLLSIAGYDALAVGNNEGFAGLEILETMASAGLIPFISCNLYRNDMSAIRGLNRSIIVDKGGIRFLIVGTTPSYNEFFSLLNMHATDHVEEIRRELEENKGKYDICILLSHSGMREDTELAGHLDGIDIIIGGHSHILMDEAKVINNTIIHQSGGYGEHLGVLDIEVKDGKIASFREENIKVEDMPMDSAIADELFRQKDIAIEVLSRPLYEVDRHIWHDVVEENPLTNLLADALADVIPCDFSIINSGIISGGIRKGEVSNKKLLEISPSPLNPTYMEIKGKHIREALKQSLQADVCLQDGKGSGFRGRYLGRLHLSQAVVEHDGREILRVKLENGELEDEKIYRVSTSDYLQRGTGYASLANNQNERYNPEYTRDLLREYLNKKEFIEKCFTDRWIKI</sequence>
<dbReference type="InterPro" id="IPR036907">
    <property type="entry name" value="5'-Nucleotdase_C_sf"/>
</dbReference>
<evidence type="ECO:0000256" key="2">
    <source>
        <dbReference type="RuleBase" id="RU362119"/>
    </source>
</evidence>
<reference evidence="5 6" key="1">
    <citation type="submission" date="2021-10" db="EMBL/GenBank/DDBJ databases">
        <title>Lutispora strain m25 sp. nov., a thermophilic, non-spore-forming bacterium isolated from a lab-scale methanogenic bioreactor digesting anaerobic sludge.</title>
        <authorList>
            <person name="El Houari A."/>
            <person name="Mcdonald J."/>
        </authorList>
    </citation>
    <scope>NUCLEOTIDE SEQUENCE [LARGE SCALE GENOMIC DNA]</scope>
    <source>
        <strain evidence="6">m25</strain>
    </source>
</reference>
<dbReference type="InterPro" id="IPR006146">
    <property type="entry name" value="5'-Nucleotdase_CS"/>
</dbReference>
<dbReference type="PANTHER" id="PTHR11575:SF23">
    <property type="entry name" value="5-NUCLEOTIDASE FAMILY PROTEIN"/>
    <property type="match status" value="1"/>
</dbReference>
<comment type="similarity">
    <text evidence="2">Belongs to the 5'-nucleotidase family.</text>
</comment>
<dbReference type="InterPro" id="IPR004843">
    <property type="entry name" value="Calcineurin-like_PHP"/>
</dbReference>
<dbReference type="Proteomes" id="UP001651880">
    <property type="component" value="Unassembled WGS sequence"/>
</dbReference>
<dbReference type="InterPro" id="IPR006179">
    <property type="entry name" value="5_nucleotidase/apyrase"/>
</dbReference>
<keyword evidence="2" id="KW-0547">Nucleotide-binding</keyword>
<keyword evidence="6" id="KW-1185">Reference proteome</keyword>
<evidence type="ECO:0000259" key="3">
    <source>
        <dbReference type="Pfam" id="PF00149"/>
    </source>
</evidence>
<dbReference type="Pfam" id="PF00149">
    <property type="entry name" value="Metallophos"/>
    <property type="match status" value="1"/>
</dbReference>
<dbReference type="PANTHER" id="PTHR11575">
    <property type="entry name" value="5'-NUCLEOTIDASE-RELATED"/>
    <property type="match status" value="1"/>
</dbReference>
<feature type="domain" description="5'-Nucleotidase C-terminal" evidence="4">
    <location>
        <begin position="274"/>
        <end position="416"/>
    </location>
</feature>
<gene>
    <name evidence="5" type="ORF">LJD61_10810</name>
</gene>
<dbReference type="PROSITE" id="PS00785">
    <property type="entry name" value="5_NUCLEOTIDASE_1"/>
    <property type="match status" value="1"/>
</dbReference>
<dbReference type="EMBL" id="JAJEKE010000008">
    <property type="protein sequence ID" value="MCQ1530034.1"/>
    <property type="molecule type" value="Genomic_DNA"/>
</dbReference>
<name>A0ABT1NG38_9FIRM</name>
<keyword evidence="1" id="KW-0732">Signal</keyword>
<evidence type="ECO:0000256" key="1">
    <source>
        <dbReference type="ARBA" id="ARBA00022729"/>
    </source>
</evidence>
<dbReference type="SUPFAM" id="SSF55816">
    <property type="entry name" value="5'-nucleotidase (syn. UDP-sugar hydrolase), C-terminal domain"/>
    <property type="match status" value="1"/>
</dbReference>